<feature type="compositionally biased region" description="Basic and acidic residues" evidence="11">
    <location>
        <begin position="312"/>
        <end position="328"/>
    </location>
</feature>
<feature type="region of interest" description="Disordered" evidence="11">
    <location>
        <begin position="982"/>
        <end position="1025"/>
    </location>
</feature>
<evidence type="ECO:0000256" key="9">
    <source>
        <dbReference type="ARBA" id="ARBA00022989"/>
    </source>
</evidence>
<feature type="region of interest" description="Disordered" evidence="11">
    <location>
        <begin position="776"/>
        <end position="970"/>
    </location>
</feature>
<evidence type="ECO:0000256" key="10">
    <source>
        <dbReference type="ARBA" id="ARBA00023136"/>
    </source>
</evidence>
<feature type="region of interest" description="Disordered" evidence="11">
    <location>
        <begin position="280"/>
        <end position="378"/>
    </location>
</feature>
<reference evidence="13 14" key="1">
    <citation type="submission" date="2021-06" db="EMBL/GenBank/DDBJ databases">
        <title>A haploid diamondback moth (Plutella xylostella L.) genome assembly resolves 31 chromosomes and identifies a diamide resistance mutation.</title>
        <authorList>
            <person name="Ward C.M."/>
            <person name="Perry K.D."/>
            <person name="Baker G."/>
            <person name="Powis K."/>
            <person name="Heckel D.G."/>
            <person name="Baxter S.W."/>
        </authorList>
    </citation>
    <scope>NUCLEOTIDE SEQUENCE [LARGE SCALE GENOMIC DNA]</scope>
    <source>
        <strain evidence="13 14">LV</strain>
        <tissue evidence="13">Single pupa</tissue>
    </source>
</reference>
<keyword evidence="10 12" id="KW-0472">Membrane</keyword>
<feature type="region of interest" description="Disordered" evidence="11">
    <location>
        <begin position="563"/>
        <end position="721"/>
    </location>
</feature>
<evidence type="ECO:0000256" key="1">
    <source>
        <dbReference type="ARBA" id="ARBA00004163"/>
    </source>
</evidence>
<keyword evidence="5" id="KW-1003">Cell membrane</keyword>
<dbReference type="PANTHER" id="PTHR23085:SF16">
    <property type="entry name" value="GH28348P"/>
    <property type="match status" value="1"/>
</dbReference>
<comment type="caution">
    <text evidence="13">The sequence shown here is derived from an EMBL/GenBank/DDBJ whole genome shotgun (WGS) entry which is preliminary data.</text>
</comment>
<proteinExistence type="inferred from homology"/>
<gene>
    <name evidence="13" type="ORF">JYU34_002515</name>
</gene>
<evidence type="ECO:0008006" key="15">
    <source>
        <dbReference type="Google" id="ProtNLM"/>
    </source>
</evidence>
<keyword evidence="9 12" id="KW-1133">Transmembrane helix</keyword>
<protein>
    <recommendedName>
        <fullName evidence="15">Junctophilin-1</fullName>
    </recommendedName>
</protein>
<dbReference type="Gene3D" id="2.20.110.10">
    <property type="entry name" value="Histone H3 K4-specific methyltransferase SET7/9 N-terminal domain"/>
    <property type="match status" value="4"/>
</dbReference>
<dbReference type="Pfam" id="PF02493">
    <property type="entry name" value="MORN"/>
    <property type="match status" value="8"/>
</dbReference>
<keyword evidence="8" id="KW-0256">Endoplasmic reticulum</keyword>
<feature type="transmembrane region" description="Helical" evidence="12">
    <location>
        <begin position="1076"/>
        <end position="1095"/>
    </location>
</feature>
<feature type="compositionally biased region" description="Low complexity" evidence="11">
    <location>
        <begin position="892"/>
        <end position="911"/>
    </location>
</feature>
<keyword evidence="7" id="KW-0677">Repeat</keyword>
<feature type="compositionally biased region" description="Polar residues" evidence="11">
    <location>
        <begin position="696"/>
        <end position="715"/>
    </location>
</feature>
<dbReference type="PANTHER" id="PTHR23085">
    <property type="entry name" value="GH28348P"/>
    <property type="match status" value="1"/>
</dbReference>
<feature type="compositionally biased region" description="Basic and acidic residues" evidence="11">
    <location>
        <begin position="292"/>
        <end position="304"/>
    </location>
</feature>
<dbReference type="SUPFAM" id="SSF82185">
    <property type="entry name" value="Histone H3 K4-specific methyltransferase SET7/9 N-terminal domain"/>
    <property type="match status" value="2"/>
</dbReference>
<feature type="compositionally biased region" description="Basic and acidic residues" evidence="11">
    <location>
        <begin position="946"/>
        <end position="957"/>
    </location>
</feature>
<feature type="compositionally biased region" description="Polar residues" evidence="11">
    <location>
        <begin position="667"/>
        <end position="679"/>
    </location>
</feature>
<accession>A0ABQ7R2G0</accession>
<evidence type="ECO:0000256" key="4">
    <source>
        <dbReference type="ARBA" id="ARBA00008599"/>
    </source>
</evidence>
<keyword evidence="14" id="KW-1185">Reference proteome</keyword>
<evidence type="ECO:0000256" key="8">
    <source>
        <dbReference type="ARBA" id="ARBA00022824"/>
    </source>
</evidence>
<evidence type="ECO:0000256" key="6">
    <source>
        <dbReference type="ARBA" id="ARBA00022692"/>
    </source>
</evidence>
<feature type="compositionally biased region" description="Gly residues" evidence="11">
    <location>
        <begin position="20"/>
        <end position="40"/>
    </location>
</feature>
<feature type="compositionally biased region" description="Low complexity" evidence="11">
    <location>
        <begin position="936"/>
        <end position="945"/>
    </location>
</feature>
<dbReference type="SMART" id="SM00698">
    <property type="entry name" value="MORN"/>
    <property type="match status" value="7"/>
</dbReference>
<feature type="region of interest" description="Disordered" evidence="11">
    <location>
        <begin position="17"/>
        <end position="56"/>
    </location>
</feature>
<evidence type="ECO:0000256" key="7">
    <source>
        <dbReference type="ARBA" id="ARBA00022737"/>
    </source>
</evidence>
<dbReference type="InterPro" id="IPR003409">
    <property type="entry name" value="MORN"/>
</dbReference>
<feature type="compositionally biased region" description="Basic residues" evidence="11">
    <location>
        <begin position="329"/>
        <end position="339"/>
    </location>
</feature>
<evidence type="ECO:0000313" key="14">
    <source>
        <dbReference type="Proteomes" id="UP000823941"/>
    </source>
</evidence>
<feature type="compositionally biased region" description="Polar residues" evidence="11">
    <location>
        <begin position="623"/>
        <end position="632"/>
    </location>
</feature>
<feature type="compositionally biased region" description="Polar residues" evidence="11">
    <location>
        <begin position="800"/>
        <end position="857"/>
    </location>
</feature>
<name>A0ABQ7R2G0_PLUXY</name>
<organism evidence="13 14">
    <name type="scientific">Plutella xylostella</name>
    <name type="common">Diamondback moth</name>
    <name type="synonym">Plutella maculipennis</name>
    <dbReference type="NCBI Taxonomy" id="51655"/>
    <lineage>
        <taxon>Eukaryota</taxon>
        <taxon>Metazoa</taxon>
        <taxon>Ecdysozoa</taxon>
        <taxon>Arthropoda</taxon>
        <taxon>Hexapoda</taxon>
        <taxon>Insecta</taxon>
        <taxon>Pterygota</taxon>
        <taxon>Neoptera</taxon>
        <taxon>Endopterygota</taxon>
        <taxon>Lepidoptera</taxon>
        <taxon>Glossata</taxon>
        <taxon>Ditrysia</taxon>
        <taxon>Yponomeutoidea</taxon>
        <taxon>Plutellidae</taxon>
        <taxon>Plutella</taxon>
    </lineage>
</organism>
<evidence type="ECO:0000256" key="11">
    <source>
        <dbReference type="SAM" id="MobiDB-lite"/>
    </source>
</evidence>
<comment type="subcellular location">
    <subcellularLocation>
        <location evidence="3">Cell membrane</location>
    </subcellularLocation>
    <subcellularLocation>
        <location evidence="2">Endomembrane system</location>
        <topology evidence="2">Peripheral membrane protein</topology>
    </subcellularLocation>
    <subcellularLocation>
        <location evidence="1">Endoplasmic reticulum membrane</location>
        <topology evidence="1">Single-pass type IV membrane protein</topology>
    </subcellularLocation>
</comment>
<evidence type="ECO:0000256" key="3">
    <source>
        <dbReference type="ARBA" id="ARBA00004236"/>
    </source>
</evidence>
<evidence type="ECO:0000256" key="5">
    <source>
        <dbReference type="ARBA" id="ARBA00022475"/>
    </source>
</evidence>
<dbReference type="EMBL" id="JAHIBW010000004">
    <property type="protein sequence ID" value="KAG7311473.1"/>
    <property type="molecule type" value="Genomic_DNA"/>
</dbReference>
<evidence type="ECO:0000256" key="2">
    <source>
        <dbReference type="ARBA" id="ARBA00004184"/>
    </source>
</evidence>
<feature type="compositionally biased region" description="Polar residues" evidence="11">
    <location>
        <begin position="591"/>
        <end position="610"/>
    </location>
</feature>
<keyword evidence="6 12" id="KW-0812">Transmembrane</keyword>
<feature type="region of interest" description="Disordered" evidence="11">
    <location>
        <begin position="78"/>
        <end position="115"/>
    </location>
</feature>
<evidence type="ECO:0000256" key="12">
    <source>
        <dbReference type="SAM" id="Phobius"/>
    </source>
</evidence>
<sequence length="1096" mass="118818">MQLMSSNDEFRGVPRIAARAGGGRSGGAGRAGAGSGGGGAQCSSRSGHRSGVHSAARRGATCPADVYLYRELGGGRAREALPSAAPPRSVMQTSERADAAHAGSGNNPQRGINGGRFDFDDGGTYCGGWEDGKAHGHGVCTGPKGQGAYAGSWHFGFEVSGVYTWPSGSSFEGQWQNGKRHGLGVETRGRWLYRGEWSQGYKGRYGVRQSTTSNAKFEGTWANGLQDGYGSETYADGGTYQGQWSRGMRHGYGSRTSAPFGLASHYRGAAAGAARDARGSMSSLAEAGTPDPAERRTTRMDDARGGFVLKASSDEPAGRRGSLVEKTKKGLFSKLRKQRSAGELDKRGTSSVRSGGSGGSGSSWVSSVDSTHSAMTHGSLHTDSNASFMVEDEHLDASVTETYLGEWKNDKRTGFGVSERSDGLRYEGEWFNNRKYGYGVTTFRDGTREEGKYKNNVLITSQKRKHMFLMRSAKFRERVDSAVNAAQRASKLALQKADIAVSRMAVARGKSEQADEAADQAKEDCDIAQVTAKQFAPDFKHPGFDRIGLRDKYRQKTFDPQVTMPAPQESETMLDGKSIPNHIPPMHAQVPQMNKQMSNAVGSRRPSNQYPRPPQSIDPRLANSPNNYNTDNRALGPPYGSGYNSNQDTWAPGGAQPSAMDNKMPLNEQQPYGTTQPDSQQQQQQQPPYRRPDGIQPQQSIDQANPPFMQQSRRQSAAMRPTLNSRIAQQEWNPTQGTVRRQSVLAQPTLDAQGNPYPDAVAASYGRTELRTGAVYSEQPADPYRQNQDQGAGQGYRPNFDQQGYRQDTDSQMYQQTPSQPQSYRQMPSEPQTYRQPTSLDQDIANGTQNLRQNASRPSIDYFDHYKRPPSRDGSVDRYGRRSRQASVEATPAPAGAGAGGAASRAGSQAPQPAPAPAPLRGSRAATPAAGNGHLASGRGSISRAASREPAFEESLMRKRNLGQDISPSLYQPKRTESLYVAQSPAPAPAPVLGGGGGGGRKMLSAPQPLQRKKSLPEVRDAAGAGVMSREEVSLLGSARREEVRRMQDESEKLRANPLLYLVSPQVKDWFSRQQLVILVLFINISLGIMFFKLLT</sequence>
<feature type="compositionally biased region" description="Basic and acidic residues" evidence="11">
    <location>
        <begin position="862"/>
        <end position="880"/>
    </location>
</feature>
<evidence type="ECO:0000313" key="13">
    <source>
        <dbReference type="EMBL" id="KAG7311473.1"/>
    </source>
</evidence>
<comment type="similarity">
    <text evidence="4">Belongs to the junctophilin family.</text>
</comment>
<dbReference type="InterPro" id="IPR017191">
    <property type="entry name" value="Junctophilin"/>
</dbReference>
<dbReference type="Proteomes" id="UP000823941">
    <property type="component" value="Chromosome 4"/>
</dbReference>